<dbReference type="Proteomes" id="UP000198362">
    <property type="component" value="Unassembled WGS sequence"/>
</dbReference>
<feature type="repeat" description="WD" evidence="3">
    <location>
        <begin position="1076"/>
        <end position="1117"/>
    </location>
</feature>
<keyword evidence="6" id="KW-1185">Reference proteome</keyword>
<dbReference type="InterPro" id="IPR010982">
    <property type="entry name" value="Lambda_DNA-bd_dom_sf"/>
</dbReference>
<proteinExistence type="predicted"/>
<dbReference type="EMBL" id="FZPH01000006">
    <property type="protein sequence ID" value="SNT44172.1"/>
    <property type="molecule type" value="Genomic_DNA"/>
</dbReference>
<protein>
    <submittedName>
        <fullName evidence="5">WD40 repeat</fullName>
    </submittedName>
</protein>
<evidence type="ECO:0000256" key="2">
    <source>
        <dbReference type="ARBA" id="ARBA00022737"/>
    </source>
</evidence>
<feature type="repeat" description="WD" evidence="3">
    <location>
        <begin position="1122"/>
        <end position="1156"/>
    </location>
</feature>
<dbReference type="PROSITE" id="PS50082">
    <property type="entry name" value="WD_REPEATS_2"/>
    <property type="match status" value="13"/>
</dbReference>
<dbReference type="PRINTS" id="PR00320">
    <property type="entry name" value="GPROTEINBRPT"/>
</dbReference>
<feature type="repeat" description="WD" evidence="3">
    <location>
        <begin position="811"/>
        <end position="852"/>
    </location>
</feature>
<dbReference type="OrthoDB" id="134501at2"/>
<dbReference type="Pfam" id="PF00400">
    <property type="entry name" value="WD40"/>
    <property type="match status" value="12"/>
</dbReference>
<feature type="repeat" description="WD" evidence="3">
    <location>
        <begin position="629"/>
        <end position="663"/>
    </location>
</feature>
<accession>A0A239MPY6</accession>
<feature type="repeat" description="WD" evidence="3">
    <location>
        <begin position="720"/>
        <end position="753"/>
    </location>
</feature>
<feature type="repeat" description="WD" evidence="3">
    <location>
        <begin position="935"/>
        <end position="976"/>
    </location>
</feature>
<dbReference type="PANTHER" id="PTHR22847:SF637">
    <property type="entry name" value="WD REPEAT DOMAIN 5B"/>
    <property type="match status" value="1"/>
</dbReference>
<dbReference type="SMART" id="SM00530">
    <property type="entry name" value="HTH_XRE"/>
    <property type="match status" value="1"/>
</dbReference>
<feature type="repeat" description="WD" evidence="3">
    <location>
        <begin position="1168"/>
        <end position="1209"/>
    </location>
</feature>
<evidence type="ECO:0000313" key="5">
    <source>
        <dbReference type="EMBL" id="SNT44172.1"/>
    </source>
</evidence>
<evidence type="ECO:0000313" key="6">
    <source>
        <dbReference type="Proteomes" id="UP000198362"/>
    </source>
</evidence>
<sequence>MSEFSPHDDPVLQIRTRQEFGRALTAVRERAGLTVRDVAKVVKLPPATVGDYFSGRHLPPSKPPDLIEAILAACGVREPAEQARWRQALARARRAPGRRPADAPVPYRGLASFDVDDAEWYFGREELTSCLVDAIRAVGGSGGVVPVVGASGSGKTSLIRAGAVAALRRAGSTPMRAVIVTPGAHPTASLARGLSTDTATDAGQAAAALEAGPAAISALLGDGAAATLVVVDQFEEIFTQTTENRERQLFVRILTDLAATRSSVVVGMRADFYHRALRIPLLAEALANRQVVVGPMTDQQVRRAIVEPARRARLDIEDGLLELLLRDFDPASHDTGSLPLLSHALRATWELSRHGKLSVDAYQETGGVSRAVAHTAETVFEQLEAEEQEAAKRVFPRLVHLGQGTTDTRRRVQRDELVSDDAFGAALERFVAARLVSVDAEEVQITHEALLSAWPRLRDWIESDRAHLRVHRQITDGARQWQESGRDQHALPRGGRLAVANEWLAEPSNRDRLNPLERDYLEEAIESDRAEARLRRRRTRTLKQLVATLTCLVLVTAGLAVVALRQRSDARRERDLAVSRQIATVSDELRGTDPMVAAQLSLAAYRAAPTPEARSSLLAAYGSPAVGRLMGPPGVVQAVAISRSGEVMAAASPDFALRLWTLDRSGRPAPRGPAVPGHTATVFALSVSPNGRLLASAGGDRTVRLWDISRADATVPVATLTGFGNTVYSVAFSPDGGAIAAGSADGTIRLWNIARPGEPQPLGDPVETGAFVHSVAYSPDGRLLASGGADLAVRLFQVGGPGGARPLGAPLTGYAKTVYAVAFSPDGRALATGSADKTVRVWHIERPDRPRAEPPLTIAGGWINAVAYFDSGRRLAAASSDGKLWIFDTGSWRVMAALPHPAPVTGIGVADPTGQLASSGADGTVRLWHPPGPVIAGPAETVFNAVFAESGTVMAIASSDNSAALWDVTDPRAPRPQGPTITPAAVVGRTSGAAALSPDGHTLAVGTTDGAVQLWDVSDPARPTPIPRRLVRHTAVIEALSFSPDGRILAVASDDHTASLWDVSDPARPALLGSPLAGPTNYVYGPAFRPDGRVLAVGGADRLIRFWDIADPRRPVSLGPALGGPDNYVFSLAFSPDGHLLAAGSADNTVRLWDVSDPARPTPLGAPLTGPDNYVYAVAISGDGRTLAAGAGDGTVWIWDIADRTAPRFVAAVEGHAGAVFSVAFDQRRGLLATGGVDKVARLWDLDPEAVARQICAAAGDPITSGEWHKYVPGQASRAPCGV</sequence>
<dbReference type="SUPFAM" id="SSF47413">
    <property type="entry name" value="lambda repressor-like DNA-binding domains"/>
    <property type="match status" value="1"/>
</dbReference>
<dbReference type="InterPro" id="IPR015943">
    <property type="entry name" value="WD40/YVTN_repeat-like_dom_sf"/>
</dbReference>
<dbReference type="SUPFAM" id="SSF50978">
    <property type="entry name" value="WD40 repeat-like"/>
    <property type="match status" value="2"/>
</dbReference>
<feature type="repeat" description="WD" evidence="3">
    <location>
        <begin position="675"/>
        <end position="716"/>
    </location>
</feature>
<dbReference type="InterPro" id="IPR027417">
    <property type="entry name" value="P-loop_NTPase"/>
</dbReference>
<dbReference type="GO" id="GO:0003677">
    <property type="term" value="F:DNA binding"/>
    <property type="evidence" value="ECO:0007669"/>
    <property type="project" value="InterPro"/>
</dbReference>
<dbReference type="Pfam" id="PF13560">
    <property type="entry name" value="HTH_31"/>
    <property type="match status" value="1"/>
</dbReference>
<reference evidence="5 6" key="1">
    <citation type="submission" date="2017-06" db="EMBL/GenBank/DDBJ databases">
        <authorList>
            <person name="Kim H.J."/>
            <person name="Triplett B.A."/>
        </authorList>
    </citation>
    <scope>NUCLEOTIDE SEQUENCE [LARGE SCALE GENOMIC DNA]</scope>
    <source>
        <strain evidence="5 6">CGMCC 4.5593</strain>
    </source>
</reference>
<dbReference type="Gene3D" id="1.10.260.40">
    <property type="entry name" value="lambda repressor-like DNA-binding domains"/>
    <property type="match status" value="1"/>
</dbReference>
<keyword evidence="2" id="KW-0677">Repeat</keyword>
<dbReference type="CDD" id="cd00200">
    <property type="entry name" value="WD40"/>
    <property type="match status" value="2"/>
</dbReference>
<feature type="repeat" description="WD" evidence="3">
    <location>
        <begin position="995"/>
        <end position="1018"/>
    </location>
</feature>
<organism evidence="5 6">
    <name type="scientific">Asanoa hainanensis</name>
    <dbReference type="NCBI Taxonomy" id="560556"/>
    <lineage>
        <taxon>Bacteria</taxon>
        <taxon>Bacillati</taxon>
        <taxon>Actinomycetota</taxon>
        <taxon>Actinomycetes</taxon>
        <taxon>Micromonosporales</taxon>
        <taxon>Micromonosporaceae</taxon>
        <taxon>Asanoa</taxon>
    </lineage>
</organism>
<feature type="repeat" description="WD" evidence="3">
    <location>
        <begin position="1030"/>
        <end position="1064"/>
    </location>
</feature>
<dbReference type="InterPro" id="IPR020472">
    <property type="entry name" value="WD40_PAC1"/>
</dbReference>
<dbReference type="PROSITE" id="PS50943">
    <property type="entry name" value="HTH_CROC1"/>
    <property type="match status" value="1"/>
</dbReference>
<feature type="repeat" description="WD" evidence="3">
    <location>
        <begin position="897"/>
        <end position="928"/>
    </location>
</feature>
<dbReference type="SUPFAM" id="SSF52540">
    <property type="entry name" value="P-loop containing nucleoside triphosphate hydrolases"/>
    <property type="match status" value="1"/>
</dbReference>
<evidence type="ECO:0000256" key="1">
    <source>
        <dbReference type="ARBA" id="ARBA00022574"/>
    </source>
</evidence>
<dbReference type="PANTHER" id="PTHR22847">
    <property type="entry name" value="WD40 REPEAT PROTEIN"/>
    <property type="match status" value="1"/>
</dbReference>
<dbReference type="SMART" id="SM00320">
    <property type="entry name" value="WD40"/>
    <property type="match status" value="14"/>
</dbReference>
<dbReference type="PROSITE" id="PS50294">
    <property type="entry name" value="WD_REPEATS_REGION"/>
    <property type="match status" value="8"/>
</dbReference>
<dbReference type="PROSITE" id="PS00678">
    <property type="entry name" value="WD_REPEATS_1"/>
    <property type="match status" value="6"/>
</dbReference>
<evidence type="ECO:0000259" key="4">
    <source>
        <dbReference type="PROSITE" id="PS50943"/>
    </source>
</evidence>
<feature type="repeat" description="WD" evidence="3">
    <location>
        <begin position="772"/>
        <end position="798"/>
    </location>
</feature>
<name>A0A239MPY6_9ACTN</name>
<evidence type="ECO:0000256" key="3">
    <source>
        <dbReference type="PROSITE-ProRule" id="PRU00221"/>
    </source>
</evidence>
<dbReference type="CDD" id="cd00093">
    <property type="entry name" value="HTH_XRE"/>
    <property type="match status" value="1"/>
</dbReference>
<dbReference type="InterPro" id="IPR019775">
    <property type="entry name" value="WD40_repeat_CS"/>
</dbReference>
<keyword evidence="1 3" id="KW-0853">WD repeat</keyword>
<feature type="repeat" description="WD" evidence="3">
    <location>
        <begin position="1213"/>
        <end position="1254"/>
    </location>
</feature>
<dbReference type="InterPro" id="IPR049052">
    <property type="entry name" value="nSTAND1"/>
</dbReference>
<dbReference type="Gene3D" id="2.130.10.10">
    <property type="entry name" value="YVTN repeat-like/Quinoprotein amine dehydrogenase"/>
    <property type="match status" value="5"/>
</dbReference>
<gene>
    <name evidence="5" type="ORF">SAMN05421812_10682</name>
</gene>
<dbReference type="InterPro" id="IPR001680">
    <property type="entry name" value="WD40_rpt"/>
</dbReference>
<dbReference type="InterPro" id="IPR036322">
    <property type="entry name" value="WD40_repeat_dom_sf"/>
</dbReference>
<dbReference type="Pfam" id="PF20703">
    <property type="entry name" value="nSTAND1"/>
    <property type="match status" value="1"/>
</dbReference>
<dbReference type="InterPro" id="IPR001387">
    <property type="entry name" value="Cro/C1-type_HTH"/>
</dbReference>
<feature type="domain" description="HTH cro/C1-type" evidence="4">
    <location>
        <begin position="24"/>
        <end position="82"/>
    </location>
</feature>
<dbReference type="RefSeq" id="WP_089249740.1">
    <property type="nucleotide sequence ID" value="NZ_FZPH01000006.1"/>
</dbReference>